<dbReference type="AlphaFoldDB" id="A0A075RAZ7"/>
<evidence type="ECO:0000313" key="2">
    <source>
        <dbReference type="Proteomes" id="UP000005850"/>
    </source>
</evidence>
<organism evidence="1 2">
    <name type="scientific">Brevibacillus laterosporus LMG 15441</name>
    <dbReference type="NCBI Taxonomy" id="1042163"/>
    <lineage>
        <taxon>Bacteria</taxon>
        <taxon>Bacillati</taxon>
        <taxon>Bacillota</taxon>
        <taxon>Bacilli</taxon>
        <taxon>Bacillales</taxon>
        <taxon>Paenibacillaceae</taxon>
        <taxon>Brevibacillus</taxon>
    </lineage>
</organism>
<name>A0A075RAZ7_BRELA</name>
<evidence type="ECO:0000313" key="1">
    <source>
        <dbReference type="EMBL" id="AIG28403.1"/>
    </source>
</evidence>
<dbReference type="KEGG" id="blr:BRLA_c041260"/>
<dbReference type="HOGENOM" id="CLU_3213304_0_0_9"/>
<proteinExistence type="predicted"/>
<reference evidence="1 2" key="1">
    <citation type="journal article" date="2011" name="J. Bacteriol.">
        <title>Genome sequence of Brevibacillus laterosporus LMG 15441, a pathogen of invertebrates.</title>
        <authorList>
            <person name="Djukic M."/>
            <person name="Poehlein A."/>
            <person name="Thurmer A."/>
            <person name="Daniel R."/>
        </authorList>
    </citation>
    <scope>NUCLEOTIDE SEQUENCE [LARGE SCALE GENOMIC DNA]</scope>
    <source>
        <strain evidence="1 2">LMG 15441</strain>
    </source>
</reference>
<sequence length="44" mass="5108">MGIKYKIKLILSKHEDSPIERIGKGQKNHGNYLEILKPYANRNV</sequence>
<accession>A0A075RAZ7</accession>
<dbReference type="STRING" id="1042163.BRLA_c041260"/>
<keyword evidence="2" id="KW-1185">Reference proteome</keyword>
<dbReference type="EMBL" id="CP007806">
    <property type="protein sequence ID" value="AIG28403.1"/>
    <property type="molecule type" value="Genomic_DNA"/>
</dbReference>
<gene>
    <name evidence="1" type="ORF">BRLA_c041260</name>
</gene>
<protein>
    <submittedName>
        <fullName evidence="1">Uncharacterized protein</fullName>
    </submittedName>
</protein>
<dbReference type="Proteomes" id="UP000005850">
    <property type="component" value="Chromosome"/>
</dbReference>